<evidence type="ECO:0000313" key="2">
    <source>
        <dbReference type="Proteomes" id="UP001164746"/>
    </source>
</evidence>
<gene>
    <name evidence="1" type="ORF">MAR_008352</name>
</gene>
<keyword evidence="2" id="KW-1185">Reference proteome</keyword>
<dbReference type="PANTHER" id="PTHR31137">
    <property type="entry name" value="PROTEIN PSIB-RELATED-RELATED"/>
    <property type="match status" value="1"/>
</dbReference>
<reference evidence="1" key="1">
    <citation type="submission" date="2022-11" db="EMBL/GenBank/DDBJ databases">
        <title>Centuries of genome instability and evolution in soft-shell clam transmissible cancer (bioRxiv).</title>
        <authorList>
            <person name="Hart S.F.M."/>
            <person name="Yonemitsu M.A."/>
            <person name="Giersch R.M."/>
            <person name="Beal B.F."/>
            <person name="Arriagada G."/>
            <person name="Davis B.W."/>
            <person name="Ostrander E.A."/>
            <person name="Goff S.P."/>
            <person name="Metzger M.J."/>
        </authorList>
    </citation>
    <scope>NUCLEOTIDE SEQUENCE</scope>
    <source>
        <strain evidence="1">MELC-2E11</strain>
        <tissue evidence="1">Siphon/mantle</tissue>
    </source>
</reference>
<name>A0ABY7DXP8_MYAAR</name>
<feature type="non-terminal residue" evidence="1">
    <location>
        <position position="334"/>
    </location>
</feature>
<accession>A0ABY7DXP8</accession>
<dbReference type="EMBL" id="CP111015">
    <property type="protein sequence ID" value="WAR01794.1"/>
    <property type="molecule type" value="Genomic_DNA"/>
</dbReference>
<organism evidence="1 2">
    <name type="scientific">Mya arenaria</name>
    <name type="common">Soft-shell clam</name>
    <dbReference type="NCBI Taxonomy" id="6604"/>
    <lineage>
        <taxon>Eukaryota</taxon>
        <taxon>Metazoa</taxon>
        <taxon>Spiralia</taxon>
        <taxon>Lophotrochozoa</taxon>
        <taxon>Mollusca</taxon>
        <taxon>Bivalvia</taxon>
        <taxon>Autobranchia</taxon>
        <taxon>Heteroconchia</taxon>
        <taxon>Euheterodonta</taxon>
        <taxon>Imparidentia</taxon>
        <taxon>Neoheterodontei</taxon>
        <taxon>Myida</taxon>
        <taxon>Myoidea</taxon>
        <taxon>Myidae</taxon>
        <taxon>Mya</taxon>
    </lineage>
</organism>
<dbReference type="InterPro" id="IPR051154">
    <property type="entry name" value="Prespore-cell_inducing_factor"/>
</dbReference>
<evidence type="ECO:0000313" key="1">
    <source>
        <dbReference type="EMBL" id="WAR01794.1"/>
    </source>
</evidence>
<protein>
    <submittedName>
        <fullName evidence="1">PSIQ-like protein</fullName>
    </submittedName>
</protein>
<dbReference type="Proteomes" id="UP001164746">
    <property type="component" value="Chromosome 4"/>
</dbReference>
<sequence length="334" mass="36843">MKFLPFIHLATPTNPGAQDIVLDVLYYDFSKTHTDFADLVYPDVSNPDIVHSPYGAWLKVSDTPSLDTFSTWYRSNTGVNVEINDTLILAHQSGTMKTFWSDAFFPVDGEGFSAEEQQDCDGVYHNFGFTSAVRSGITFNGTEKITVGGGEAMWLFINRTKIVDHVASQSKHSDYCFYVDLSPAASVGGGLVQPQQGTISSSGVCENLVNSPLSAVMELEVGEIYHFDLFHADTRRCTSQFLFQVEGTSFSQSPQTELPLDYSVAIDEDFYVDDILTSVTLEDDFAVGPYVITLYAGNTNRLFEFKDDTVGNQFTTPVPTAPSYTTLIDQDGNT</sequence>
<proteinExistence type="predicted"/>